<dbReference type="EMBL" id="JADIMG010000053">
    <property type="protein sequence ID" value="MBO8459737.1"/>
    <property type="molecule type" value="Genomic_DNA"/>
</dbReference>
<evidence type="ECO:0000256" key="1">
    <source>
        <dbReference type="PROSITE-ProRule" id="PRU00409"/>
    </source>
</evidence>
<dbReference type="GO" id="GO:0005524">
    <property type="term" value="F:ATP binding"/>
    <property type="evidence" value="ECO:0007669"/>
    <property type="project" value="UniProtKB-UniRule"/>
</dbReference>
<reference evidence="3" key="1">
    <citation type="submission" date="2020-10" db="EMBL/GenBank/DDBJ databases">
        <authorList>
            <person name="Gilroy R."/>
        </authorList>
    </citation>
    <scope>NUCLEOTIDE SEQUENCE</scope>
    <source>
        <strain evidence="3">G3-3990</strain>
    </source>
</reference>
<dbReference type="SUPFAM" id="SSF56059">
    <property type="entry name" value="Glutathione synthetase ATP-binding domain-like"/>
    <property type="match status" value="1"/>
</dbReference>
<reference evidence="3" key="2">
    <citation type="journal article" date="2021" name="PeerJ">
        <title>Extensive microbial diversity within the chicken gut microbiome revealed by metagenomics and culture.</title>
        <authorList>
            <person name="Gilroy R."/>
            <person name="Ravi A."/>
            <person name="Getino M."/>
            <person name="Pursley I."/>
            <person name="Horton D.L."/>
            <person name="Alikhan N.F."/>
            <person name="Baker D."/>
            <person name="Gharbi K."/>
            <person name="Hall N."/>
            <person name="Watson M."/>
            <person name="Adriaenssens E.M."/>
            <person name="Foster-Nyarko E."/>
            <person name="Jarju S."/>
            <person name="Secka A."/>
            <person name="Antonio M."/>
            <person name="Oren A."/>
            <person name="Chaudhuri R.R."/>
            <person name="La Ragione R."/>
            <person name="Hildebrand F."/>
            <person name="Pallen M.J."/>
        </authorList>
    </citation>
    <scope>NUCLEOTIDE SEQUENCE</scope>
    <source>
        <strain evidence="3">G3-3990</strain>
    </source>
</reference>
<dbReference type="AlphaFoldDB" id="A0A9D9N477"/>
<organism evidence="3 4">
    <name type="scientific">Candidatus Gallipaludibacter merdavium</name>
    <dbReference type="NCBI Taxonomy" id="2840839"/>
    <lineage>
        <taxon>Bacteria</taxon>
        <taxon>Pseudomonadati</taxon>
        <taxon>Bacteroidota</taxon>
        <taxon>Bacteroidia</taxon>
        <taxon>Bacteroidales</taxon>
        <taxon>Candidatus Gallipaludibacter</taxon>
    </lineage>
</organism>
<protein>
    <submittedName>
        <fullName evidence="3">ATP-grasp domain-containing protein</fullName>
    </submittedName>
</protein>
<keyword evidence="1" id="KW-0067">ATP-binding</keyword>
<sequence length="383" mass="44279">MNDFSKKIIIIGVTHHNTLTMVRCLGKAGYGIQLYIYGDKNTYIQYSKYVTVFTNKNTCEEVFDDLFIKKNKWGYKPIVISCSDEVSHLFDLNYDELKDSYFFFNCGEKGRLTYYMDKQKQVQLASKLGIIAPKSKVKKNGVDTIKFDNFPCICKPLSSINGKKSQICVCFDQKSLDKVLNSFGQQSCVQVQEFIKREFEMVVIGLRVNGETIIPGFIKKLRDRLGGTTYAKIYPIDKFPTSIVISIKKFVEEINYEGLFGIELIYAKGKYYFVEANLRNDATTFAFSVAGVNLPLAYVLAKSGKNFHVETSKMLHEINSMVELADITHVMKFKISLFRWLKERNRCESLYFYDKDDMKPYKVAKKQFVMGYINRALNKLHFK</sequence>
<evidence type="ECO:0000313" key="4">
    <source>
        <dbReference type="Proteomes" id="UP000823641"/>
    </source>
</evidence>
<dbReference type="GO" id="GO:0046872">
    <property type="term" value="F:metal ion binding"/>
    <property type="evidence" value="ECO:0007669"/>
    <property type="project" value="InterPro"/>
</dbReference>
<evidence type="ECO:0000259" key="2">
    <source>
        <dbReference type="PROSITE" id="PS50975"/>
    </source>
</evidence>
<accession>A0A9D9N477</accession>
<feature type="domain" description="ATP-grasp" evidence="2">
    <location>
        <begin position="122"/>
        <end position="303"/>
    </location>
</feature>
<dbReference type="Pfam" id="PF08443">
    <property type="entry name" value="RimK"/>
    <property type="match status" value="1"/>
</dbReference>
<dbReference type="InterPro" id="IPR011761">
    <property type="entry name" value="ATP-grasp"/>
</dbReference>
<dbReference type="Gene3D" id="3.30.470.20">
    <property type="entry name" value="ATP-grasp fold, B domain"/>
    <property type="match status" value="1"/>
</dbReference>
<proteinExistence type="predicted"/>
<dbReference type="Proteomes" id="UP000823641">
    <property type="component" value="Unassembled WGS sequence"/>
</dbReference>
<keyword evidence="1" id="KW-0547">Nucleotide-binding</keyword>
<comment type="caution">
    <text evidence="3">The sequence shown here is derived from an EMBL/GenBank/DDBJ whole genome shotgun (WGS) entry which is preliminary data.</text>
</comment>
<dbReference type="InterPro" id="IPR013651">
    <property type="entry name" value="ATP-grasp_RimK-type"/>
</dbReference>
<name>A0A9D9N477_9BACT</name>
<evidence type="ECO:0000313" key="3">
    <source>
        <dbReference type="EMBL" id="MBO8459737.1"/>
    </source>
</evidence>
<gene>
    <name evidence="3" type="ORF">IAA73_05305</name>
</gene>
<dbReference type="PROSITE" id="PS50975">
    <property type="entry name" value="ATP_GRASP"/>
    <property type="match status" value="1"/>
</dbReference>